<dbReference type="Proteomes" id="UP001213000">
    <property type="component" value="Unassembled WGS sequence"/>
</dbReference>
<name>A0AAD5YWD2_9AGAR</name>
<comment type="caution">
    <text evidence="1">The sequence shown here is derived from an EMBL/GenBank/DDBJ whole genome shotgun (WGS) entry which is preliminary data.</text>
</comment>
<evidence type="ECO:0000313" key="2">
    <source>
        <dbReference type="Proteomes" id="UP001213000"/>
    </source>
</evidence>
<proteinExistence type="predicted"/>
<reference evidence="1" key="1">
    <citation type="submission" date="2022-07" db="EMBL/GenBank/DDBJ databases">
        <title>Genome Sequence of Leucocoprinus birnbaumii.</title>
        <authorList>
            <person name="Buettner E."/>
        </authorList>
    </citation>
    <scope>NUCLEOTIDE SEQUENCE</scope>
    <source>
        <strain evidence="1">VT141</strain>
    </source>
</reference>
<dbReference type="EMBL" id="JANIEX010000027">
    <property type="protein sequence ID" value="KAJ3575770.1"/>
    <property type="molecule type" value="Genomic_DNA"/>
</dbReference>
<organism evidence="1 2">
    <name type="scientific">Leucocoprinus birnbaumii</name>
    <dbReference type="NCBI Taxonomy" id="56174"/>
    <lineage>
        <taxon>Eukaryota</taxon>
        <taxon>Fungi</taxon>
        <taxon>Dikarya</taxon>
        <taxon>Basidiomycota</taxon>
        <taxon>Agaricomycotina</taxon>
        <taxon>Agaricomycetes</taxon>
        <taxon>Agaricomycetidae</taxon>
        <taxon>Agaricales</taxon>
        <taxon>Agaricineae</taxon>
        <taxon>Agaricaceae</taxon>
        <taxon>Leucocoprinus</taxon>
    </lineage>
</organism>
<keyword evidence="2" id="KW-1185">Reference proteome</keyword>
<sequence length="186" mass="21350">MGQNAPASPIHTSSILQLLRLYYNNIGPLNISVELDLQPFLGRESYRQPTDNWNSTGFEDVLQLILIKKAHKLGIPSSQLPRLQLSRFSNACTYGHAKIAHLNPDYILDSSSDTLPNYRKFPLEANYEALTQGFHTGFIFQVPHAVSQPPRVLFPRRQRNHQPYVHFLYYPYISTTMGPRLEQRIS</sequence>
<dbReference type="AlphaFoldDB" id="A0AAD5YWD2"/>
<accession>A0AAD5YWD2</accession>
<gene>
    <name evidence="1" type="ORF">NP233_g876</name>
</gene>
<protein>
    <submittedName>
        <fullName evidence="1">Uncharacterized protein</fullName>
    </submittedName>
</protein>
<evidence type="ECO:0000313" key="1">
    <source>
        <dbReference type="EMBL" id="KAJ3575770.1"/>
    </source>
</evidence>